<evidence type="ECO:0000256" key="6">
    <source>
        <dbReference type="ARBA" id="ARBA00022723"/>
    </source>
</evidence>
<dbReference type="EMBL" id="OU895878">
    <property type="protein sequence ID" value="CAG9802975.1"/>
    <property type="molecule type" value="Genomic_DNA"/>
</dbReference>
<gene>
    <name evidence="17" type="ORF">CHIRRI_LOCUS5878</name>
</gene>
<feature type="chain" id="PRO_5040334600" description="alkaline phosphatase" evidence="16">
    <location>
        <begin position="26"/>
        <end position="507"/>
    </location>
</feature>
<evidence type="ECO:0000256" key="3">
    <source>
        <dbReference type="ARBA" id="ARBA00012647"/>
    </source>
</evidence>
<keyword evidence="18" id="KW-1185">Reference proteome</keyword>
<dbReference type="EC" id="3.1.3.1" evidence="3"/>
<dbReference type="Proteomes" id="UP001153620">
    <property type="component" value="Chromosome 2"/>
</dbReference>
<keyword evidence="9 14" id="KW-0460">Magnesium</keyword>
<evidence type="ECO:0000256" key="13">
    <source>
        <dbReference type="PIRSR" id="PIRSR601952-1"/>
    </source>
</evidence>
<keyword evidence="8 14" id="KW-0862">Zinc</keyword>
<evidence type="ECO:0000256" key="8">
    <source>
        <dbReference type="ARBA" id="ARBA00022833"/>
    </source>
</evidence>
<organism evidence="17 18">
    <name type="scientific">Chironomus riparius</name>
    <dbReference type="NCBI Taxonomy" id="315576"/>
    <lineage>
        <taxon>Eukaryota</taxon>
        <taxon>Metazoa</taxon>
        <taxon>Ecdysozoa</taxon>
        <taxon>Arthropoda</taxon>
        <taxon>Hexapoda</taxon>
        <taxon>Insecta</taxon>
        <taxon>Pterygota</taxon>
        <taxon>Neoptera</taxon>
        <taxon>Endopterygota</taxon>
        <taxon>Diptera</taxon>
        <taxon>Nematocera</taxon>
        <taxon>Chironomoidea</taxon>
        <taxon>Chironomidae</taxon>
        <taxon>Chironominae</taxon>
        <taxon>Chironomus</taxon>
    </lineage>
</organism>
<feature type="binding site" evidence="14">
    <location>
        <position position="182"/>
    </location>
    <ligand>
        <name>Mg(2+)</name>
        <dbReference type="ChEBI" id="CHEBI:18420"/>
    </ligand>
</feature>
<reference evidence="17" key="1">
    <citation type="submission" date="2022-01" db="EMBL/GenBank/DDBJ databases">
        <authorList>
            <person name="King R."/>
        </authorList>
    </citation>
    <scope>NUCLEOTIDE SEQUENCE</scope>
</reference>
<dbReference type="CDD" id="cd16012">
    <property type="entry name" value="ALP"/>
    <property type="match status" value="1"/>
</dbReference>
<keyword evidence="7" id="KW-0378">Hydrolase</keyword>
<evidence type="ECO:0000256" key="2">
    <source>
        <dbReference type="ARBA" id="ARBA00005984"/>
    </source>
</evidence>
<keyword evidence="5" id="KW-0336">GPI-anchor</keyword>
<sequence>MPKKLFVTILMLSCLQVVILDKGTGTSTDDSLNIVSTGEKTAAYWLAQARAAVEAKANRARNTKKAKNVIMFLGDGMSHQTIAAARLALGNENKKLSFESFPSVGSSKTFCVDVQVADSACTSTAYLNGVKANFLTIGVNPNAKYKNCNDNVDRTKWTSSIAQWFQNAGRSAGIVTTTRITHASPAGAFAHITDRNWEANVNVSSGGCDDNIVDDISEQLVNGEVGSKFKVILGGGSENFIDSSFTEHGVSGMRSDGKNLINEWTSKSNKRSFVRNRSEMMAVDPKKVDQLFGLFHSDHIPYHLETVSKNEQSIYPTITEMTMKAIDMLSTDTDGYFLFVEGGKIDHGHHATQARYAIDETIEFSKAIQATVDRVNLDETLIVVTADHGHVMSYSGNAPRGNDIFSTAGTADDAMKYYTLSYANGPGYFFNRKPGARVDPATQQSTANSFLFPAMAPNEIETHGGDDVGIFATGPNAHLFTGVMEQYIIPHKMAYISCVGSGTTLCS</sequence>
<feature type="binding site" evidence="14">
    <location>
        <position position="75"/>
    </location>
    <ligand>
        <name>Zn(2+)</name>
        <dbReference type="ChEBI" id="CHEBI:29105"/>
        <label>2</label>
    </ligand>
</feature>
<feature type="binding site" evidence="14">
    <location>
        <position position="387"/>
    </location>
    <ligand>
        <name>Zn(2+)</name>
        <dbReference type="ChEBI" id="CHEBI:29105"/>
        <label>2</label>
    </ligand>
</feature>
<evidence type="ECO:0000256" key="11">
    <source>
        <dbReference type="ARBA" id="ARBA00023180"/>
    </source>
</evidence>
<feature type="binding site" evidence="14">
    <location>
        <position position="350"/>
    </location>
    <ligand>
        <name>Zn(2+)</name>
        <dbReference type="ChEBI" id="CHEBI:29105"/>
        <label>2</label>
    </ligand>
</feature>
<comment type="cofactor">
    <cofactor evidence="14">
        <name>Zn(2+)</name>
        <dbReference type="ChEBI" id="CHEBI:29105"/>
    </cofactor>
    <text evidence="14">Binds 2 Zn(2+) ions.</text>
</comment>
<feature type="binding site" evidence="14">
    <location>
        <position position="388"/>
    </location>
    <ligand>
        <name>Zn(2+)</name>
        <dbReference type="ChEBI" id="CHEBI:29105"/>
        <label>2</label>
    </ligand>
</feature>
<dbReference type="AlphaFoldDB" id="A0A9N9WRG2"/>
<dbReference type="PANTHER" id="PTHR11596:SF85">
    <property type="entry name" value="ALKALINE PHOSPHATASE-RELATED"/>
    <property type="match status" value="1"/>
</dbReference>
<accession>A0A9N9WRG2</accession>
<dbReference type="PANTHER" id="PTHR11596">
    <property type="entry name" value="ALKALINE PHOSPHATASE"/>
    <property type="match status" value="1"/>
</dbReference>
<dbReference type="GO" id="GO:0004035">
    <property type="term" value="F:alkaline phosphatase activity"/>
    <property type="evidence" value="ECO:0007669"/>
    <property type="project" value="UniProtKB-EC"/>
</dbReference>
<reference evidence="17" key="2">
    <citation type="submission" date="2022-10" db="EMBL/GenBank/DDBJ databases">
        <authorList>
            <consortium name="ENA_rothamsted_submissions"/>
            <consortium name="culmorum"/>
            <person name="King R."/>
        </authorList>
    </citation>
    <scope>NUCLEOTIDE SEQUENCE</scope>
</reference>
<comment type="cofactor">
    <cofactor evidence="14">
        <name>Mg(2+)</name>
        <dbReference type="ChEBI" id="CHEBI:18420"/>
    </cofactor>
    <text evidence="14">Binds 1 Mg(2+) ion.</text>
</comment>
<evidence type="ECO:0000256" key="7">
    <source>
        <dbReference type="ARBA" id="ARBA00022801"/>
    </source>
</evidence>
<dbReference type="GO" id="GO:0046872">
    <property type="term" value="F:metal ion binding"/>
    <property type="evidence" value="ECO:0007669"/>
    <property type="project" value="UniProtKB-KW"/>
</dbReference>
<evidence type="ECO:0000256" key="1">
    <source>
        <dbReference type="ARBA" id="ARBA00004609"/>
    </source>
</evidence>
<evidence type="ECO:0000256" key="4">
    <source>
        <dbReference type="ARBA" id="ARBA00022475"/>
    </source>
</evidence>
<feature type="signal peptide" evidence="16">
    <location>
        <begin position="1"/>
        <end position="25"/>
    </location>
</feature>
<dbReference type="Pfam" id="PF00245">
    <property type="entry name" value="Alk_phosphatase"/>
    <property type="match status" value="1"/>
</dbReference>
<keyword evidence="10" id="KW-0472">Membrane</keyword>
<dbReference type="InterPro" id="IPR017850">
    <property type="entry name" value="Alkaline_phosphatase_core_sf"/>
</dbReference>
<keyword evidence="4" id="KW-1003">Cell membrane</keyword>
<dbReference type="PRINTS" id="PR00113">
    <property type="entry name" value="ALKPHPHTASE"/>
</dbReference>
<keyword evidence="12" id="KW-0449">Lipoprotein</keyword>
<dbReference type="InterPro" id="IPR001952">
    <property type="entry name" value="Alkaline_phosphatase"/>
</dbReference>
<proteinExistence type="inferred from homology"/>
<keyword evidence="16" id="KW-0732">Signal</keyword>
<feature type="binding site" evidence="14">
    <location>
        <position position="75"/>
    </location>
    <ligand>
        <name>Mg(2+)</name>
        <dbReference type="ChEBI" id="CHEBI:18420"/>
    </ligand>
</feature>
<keyword evidence="11" id="KW-0325">Glycoprotein</keyword>
<feature type="binding site" evidence="14">
    <location>
        <position position="463"/>
    </location>
    <ligand>
        <name>Zn(2+)</name>
        <dbReference type="ChEBI" id="CHEBI:29105"/>
        <label>2</label>
    </ligand>
</feature>
<feature type="binding site" evidence="14">
    <location>
        <position position="341"/>
    </location>
    <ligand>
        <name>Mg(2+)</name>
        <dbReference type="ChEBI" id="CHEBI:18420"/>
    </ligand>
</feature>
<evidence type="ECO:0000256" key="14">
    <source>
        <dbReference type="PIRSR" id="PIRSR601952-2"/>
    </source>
</evidence>
<feature type="active site" description="Phosphoserine intermediate" evidence="13">
    <location>
        <position position="119"/>
    </location>
</feature>
<dbReference type="SUPFAM" id="SSF53649">
    <property type="entry name" value="Alkaline phosphatase-like"/>
    <property type="match status" value="1"/>
</dbReference>
<dbReference type="FunFam" id="3.40.720.10:FF:000008">
    <property type="entry name" value="Alkaline phosphatase"/>
    <property type="match status" value="1"/>
</dbReference>
<evidence type="ECO:0000256" key="16">
    <source>
        <dbReference type="SAM" id="SignalP"/>
    </source>
</evidence>
<feature type="binding site" evidence="14">
    <location>
        <position position="346"/>
    </location>
    <ligand>
        <name>Zn(2+)</name>
        <dbReference type="ChEBI" id="CHEBI:29105"/>
        <label>2</label>
    </ligand>
</feature>
<evidence type="ECO:0000256" key="10">
    <source>
        <dbReference type="ARBA" id="ARBA00023136"/>
    </source>
</evidence>
<evidence type="ECO:0000256" key="5">
    <source>
        <dbReference type="ARBA" id="ARBA00022622"/>
    </source>
</evidence>
<name>A0A9N9WRG2_9DIPT</name>
<evidence type="ECO:0000313" key="18">
    <source>
        <dbReference type="Proteomes" id="UP001153620"/>
    </source>
</evidence>
<comment type="similarity">
    <text evidence="2 15">Belongs to the alkaline phosphatase family.</text>
</comment>
<dbReference type="Gene3D" id="3.40.720.10">
    <property type="entry name" value="Alkaline Phosphatase, subunit A"/>
    <property type="match status" value="1"/>
</dbReference>
<comment type="subcellular location">
    <subcellularLocation>
        <location evidence="1">Cell membrane</location>
        <topology evidence="1">Lipid-anchor</topology>
        <topology evidence="1">GPI-anchor</topology>
    </subcellularLocation>
</comment>
<keyword evidence="6 14" id="KW-0479">Metal-binding</keyword>
<evidence type="ECO:0000313" key="17">
    <source>
        <dbReference type="EMBL" id="CAG9802975.1"/>
    </source>
</evidence>
<dbReference type="SMART" id="SM00098">
    <property type="entry name" value="alkPPc"/>
    <property type="match status" value="1"/>
</dbReference>
<evidence type="ECO:0000256" key="15">
    <source>
        <dbReference type="RuleBase" id="RU003946"/>
    </source>
</evidence>
<protein>
    <recommendedName>
        <fullName evidence="3">alkaline phosphatase</fullName>
        <ecNumber evidence="3">3.1.3.1</ecNumber>
    </recommendedName>
</protein>
<evidence type="ECO:0000256" key="12">
    <source>
        <dbReference type="ARBA" id="ARBA00023288"/>
    </source>
</evidence>
<dbReference type="GO" id="GO:0005886">
    <property type="term" value="C:plasma membrane"/>
    <property type="evidence" value="ECO:0007669"/>
    <property type="project" value="UniProtKB-SubCell"/>
</dbReference>
<evidence type="ECO:0000256" key="9">
    <source>
        <dbReference type="ARBA" id="ARBA00022842"/>
    </source>
</evidence>
<dbReference type="GO" id="GO:0098552">
    <property type="term" value="C:side of membrane"/>
    <property type="evidence" value="ECO:0007669"/>
    <property type="project" value="UniProtKB-KW"/>
</dbReference>
<dbReference type="OrthoDB" id="5818554at2759"/>
<feature type="binding site" evidence="14">
    <location>
        <position position="184"/>
    </location>
    <ligand>
        <name>Mg(2+)</name>
        <dbReference type="ChEBI" id="CHEBI:18420"/>
    </ligand>
</feature>